<feature type="region of interest" description="Disordered" evidence="1">
    <location>
        <begin position="125"/>
        <end position="160"/>
    </location>
</feature>
<evidence type="ECO:0000256" key="1">
    <source>
        <dbReference type="SAM" id="MobiDB-lite"/>
    </source>
</evidence>
<dbReference type="AlphaFoldDB" id="A0A0R3TMN1"/>
<protein>
    <submittedName>
        <fullName evidence="4">BZIP domain-containing protein</fullName>
    </submittedName>
</protein>
<dbReference type="WBParaSite" id="HNAJ_0000858201-mRNA-1">
    <property type="protein sequence ID" value="HNAJ_0000858201-mRNA-1"/>
    <property type="gene ID" value="HNAJ_0000858201"/>
</dbReference>
<dbReference type="Gene3D" id="1.20.5.170">
    <property type="match status" value="1"/>
</dbReference>
<evidence type="ECO:0000313" key="3">
    <source>
        <dbReference type="Proteomes" id="UP000278807"/>
    </source>
</evidence>
<gene>
    <name evidence="2" type="ORF">HNAJ_LOCUS8578</name>
</gene>
<feature type="compositionally biased region" description="Basic and acidic residues" evidence="1">
    <location>
        <begin position="140"/>
        <end position="154"/>
    </location>
</feature>
<feature type="compositionally biased region" description="Polar residues" evidence="1">
    <location>
        <begin position="125"/>
        <end position="136"/>
    </location>
</feature>
<sequence>MSQDVLSYLHQLYPCDSEDGFPLEFPEASPSINSANTSVPSPNKADLGSDLFLDGSQIDGFPNPSLPVPCEQNCHSPQDLADILDCFQLPEDNFTLDEQSVIESFLSSPLEIQNPYLSTETECKVSPQSRTSVTSHKFSHSSESRLHHVENDRQSKKRKLNRDAAYRYRQKIKAHNETLLNELRLSVGAYEAARYDYEQFRNSFDALKAALRMPPSDVVPH</sequence>
<organism evidence="4">
    <name type="scientific">Rodentolepis nana</name>
    <name type="common">Dwarf tapeworm</name>
    <name type="synonym">Hymenolepis nana</name>
    <dbReference type="NCBI Taxonomy" id="102285"/>
    <lineage>
        <taxon>Eukaryota</taxon>
        <taxon>Metazoa</taxon>
        <taxon>Spiralia</taxon>
        <taxon>Lophotrochozoa</taxon>
        <taxon>Platyhelminthes</taxon>
        <taxon>Cestoda</taxon>
        <taxon>Eucestoda</taxon>
        <taxon>Cyclophyllidea</taxon>
        <taxon>Hymenolepididae</taxon>
        <taxon>Rodentolepis</taxon>
    </lineage>
</organism>
<name>A0A0R3TMN1_RODNA</name>
<evidence type="ECO:0000313" key="2">
    <source>
        <dbReference type="EMBL" id="VDO04582.1"/>
    </source>
</evidence>
<dbReference type="Proteomes" id="UP000278807">
    <property type="component" value="Unassembled WGS sequence"/>
</dbReference>
<keyword evidence="3" id="KW-1185">Reference proteome</keyword>
<accession>A0A0R3TMN1</accession>
<reference evidence="2 3" key="2">
    <citation type="submission" date="2018-11" db="EMBL/GenBank/DDBJ databases">
        <authorList>
            <consortium name="Pathogen Informatics"/>
        </authorList>
    </citation>
    <scope>NUCLEOTIDE SEQUENCE [LARGE SCALE GENOMIC DNA]</scope>
</reference>
<evidence type="ECO:0000313" key="4">
    <source>
        <dbReference type="WBParaSite" id="HNAJ_0000858201-mRNA-1"/>
    </source>
</evidence>
<reference evidence="4" key="1">
    <citation type="submission" date="2017-02" db="UniProtKB">
        <authorList>
            <consortium name="WormBaseParasite"/>
        </authorList>
    </citation>
    <scope>IDENTIFICATION</scope>
</reference>
<proteinExistence type="predicted"/>
<dbReference type="OrthoDB" id="6263945at2759"/>
<dbReference type="EMBL" id="UZAE01012327">
    <property type="protein sequence ID" value="VDO04582.1"/>
    <property type="molecule type" value="Genomic_DNA"/>
</dbReference>